<sequence>MNGNGSIENLEILKGAKGNISLIVTTLEVKTLETKIDMIENASKEALTPLEIKRLERLENQFYKFSEDMGHIKALLTKVYRNNVLDIANS</sequence>
<proteinExistence type="predicted"/>
<keyword evidence="2" id="KW-1185">Reference proteome</keyword>
<dbReference type="Proteomes" id="UP001153678">
    <property type="component" value="Unassembled WGS sequence"/>
</dbReference>
<name>A0A9W4SM80_9GLOM</name>
<evidence type="ECO:0000313" key="2">
    <source>
        <dbReference type="Proteomes" id="UP001153678"/>
    </source>
</evidence>
<comment type="caution">
    <text evidence="1">The sequence shown here is derived from an EMBL/GenBank/DDBJ whole genome shotgun (WGS) entry which is preliminary data.</text>
</comment>
<evidence type="ECO:0000313" key="1">
    <source>
        <dbReference type="EMBL" id="CAI2174570.1"/>
    </source>
</evidence>
<protein>
    <submittedName>
        <fullName evidence="1">18849_t:CDS:1</fullName>
    </submittedName>
</protein>
<organism evidence="1 2">
    <name type="scientific">Funneliformis geosporum</name>
    <dbReference type="NCBI Taxonomy" id="1117311"/>
    <lineage>
        <taxon>Eukaryota</taxon>
        <taxon>Fungi</taxon>
        <taxon>Fungi incertae sedis</taxon>
        <taxon>Mucoromycota</taxon>
        <taxon>Glomeromycotina</taxon>
        <taxon>Glomeromycetes</taxon>
        <taxon>Glomerales</taxon>
        <taxon>Glomeraceae</taxon>
        <taxon>Funneliformis</taxon>
    </lineage>
</organism>
<gene>
    <name evidence="1" type="ORF">FWILDA_LOCUS6659</name>
</gene>
<dbReference type="EMBL" id="CAMKVN010001231">
    <property type="protein sequence ID" value="CAI2174570.1"/>
    <property type="molecule type" value="Genomic_DNA"/>
</dbReference>
<accession>A0A9W4SM80</accession>
<dbReference type="AlphaFoldDB" id="A0A9W4SM80"/>
<reference evidence="1" key="1">
    <citation type="submission" date="2022-08" db="EMBL/GenBank/DDBJ databases">
        <authorList>
            <person name="Kallberg Y."/>
            <person name="Tangrot J."/>
            <person name="Rosling A."/>
        </authorList>
    </citation>
    <scope>NUCLEOTIDE SEQUENCE</scope>
    <source>
        <strain evidence="1">Wild A</strain>
    </source>
</reference>